<dbReference type="Pfam" id="PF15254">
    <property type="entry name" value="CCDC14"/>
    <property type="match status" value="3"/>
</dbReference>
<evidence type="ECO:0000313" key="4">
    <source>
        <dbReference type="Proteomes" id="UP000503349"/>
    </source>
</evidence>
<accession>A0A6G1QUZ6</accession>
<evidence type="ECO:0000313" key="3">
    <source>
        <dbReference type="EMBL" id="KAF3706422.1"/>
    </source>
</evidence>
<feature type="compositionally biased region" description="Polar residues" evidence="2">
    <location>
        <begin position="115"/>
        <end position="134"/>
    </location>
</feature>
<dbReference type="AlphaFoldDB" id="A0A6G1QUZ6"/>
<feature type="region of interest" description="Disordered" evidence="2">
    <location>
        <begin position="164"/>
        <end position="187"/>
    </location>
</feature>
<feature type="coiled-coil region" evidence="1">
    <location>
        <begin position="371"/>
        <end position="412"/>
    </location>
</feature>
<proteinExistence type="predicted"/>
<dbReference type="GO" id="GO:0071539">
    <property type="term" value="P:protein localization to centrosome"/>
    <property type="evidence" value="ECO:0007669"/>
    <property type="project" value="TreeGrafter"/>
</dbReference>
<evidence type="ECO:0008006" key="5">
    <source>
        <dbReference type="Google" id="ProtNLM"/>
    </source>
</evidence>
<gene>
    <name evidence="3" type="ORF">EXN66_Car022114</name>
</gene>
<dbReference type="EMBL" id="CM015734">
    <property type="protein sequence ID" value="KAF3706422.1"/>
    <property type="molecule type" value="Genomic_DNA"/>
</dbReference>
<evidence type="ECO:0000256" key="2">
    <source>
        <dbReference type="SAM" id="MobiDB-lite"/>
    </source>
</evidence>
<feature type="region of interest" description="Disordered" evidence="2">
    <location>
        <begin position="102"/>
        <end position="139"/>
    </location>
</feature>
<dbReference type="InterPro" id="IPR029343">
    <property type="entry name" value="CCDC14"/>
</dbReference>
<keyword evidence="1" id="KW-0175">Coiled coil</keyword>
<protein>
    <recommendedName>
        <fullName evidence="5">Coiled-coil domain-containing protein 14</fullName>
    </recommendedName>
</protein>
<dbReference type="PANTHER" id="PTHR22367">
    <property type="entry name" value="COILED-COIL DOMAIN-CONTAINING PROTEIN 14"/>
    <property type="match status" value="1"/>
</dbReference>
<organism evidence="3 4">
    <name type="scientific">Channa argus</name>
    <name type="common">Northern snakehead</name>
    <name type="synonym">Ophicephalus argus</name>
    <dbReference type="NCBI Taxonomy" id="215402"/>
    <lineage>
        <taxon>Eukaryota</taxon>
        <taxon>Metazoa</taxon>
        <taxon>Chordata</taxon>
        <taxon>Craniata</taxon>
        <taxon>Vertebrata</taxon>
        <taxon>Euteleostomi</taxon>
        <taxon>Actinopterygii</taxon>
        <taxon>Neopterygii</taxon>
        <taxon>Teleostei</taxon>
        <taxon>Neoteleostei</taxon>
        <taxon>Acanthomorphata</taxon>
        <taxon>Anabantaria</taxon>
        <taxon>Anabantiformes</taxon>
        <taxon>Channoidei</taxon>
        <taxon>Channidae</taxon>
        <taxon>Channa</taxon>
    </lineage>
</organism>
<name>A0A6G1QUZ6_CHAAH</name>
<dbReference type="GO" id="GO:0034451">
    <property type="term" value="C:centriolar satellite"/>
    <property type="evidence" value="ECO:0007669"/>
    <property type="project" value="TreeGrafter"/>
</dbReference>
<keyword evidence="4" id="KW-1185">Reference proteome</keyword>
<sequence length="621" mass="68925">MKGIAKRKVVTSGRLTGRAKAEMATKPVAPHPVAAAAVAATACPEPAYSLYSTDSEDQVSHLHKGLDRCANLLGGILQAEKADSPSFFKEIVDRVVKARPTTTLGKKTNKKHPTKTVQKNFQSGRCGSSSTPPRSTHRFTAPVAHSGVKLHPPRKEIHAQLRSLTPRSQTHSSSNPPPQCQTSTLAPQPQPSILLSVVQSSSHSGQLSLCQADTVRRCDTEEEDEFIPVRDTDTQNTGTDTHTQPNLHVYTMKMAKMHLEPGPSDEVPQDTDHRSNCMKVKTVQYLLEELKALIAGQGSVAEMLLSQLEQTVISPQMNDDRSVFETVPDLSSVHNQNCHLRSCVKILKQQVEQREKSERLANMEKLSNAEVLTLQEELTTAQSRLQELQDDLTELRKALQDTQSRLRDSEAESLAVKTELEATRSRLVKSERDKSELAALTQQRLEEIENLKRIFECQESSDCPTVVHSVSDTELKTPEHREHPAEPHCDHIIQYLMSLDQLDPIEQECVAEKRKGNGAEQNKLPSVSETVQLFKTSDSILIQSCGLDEVQSCGGWLEREHKQRLNPALSQCDVESLQTNWSMTSGSTFNTRDEAAFRDGLAALDASIASLQKTIQLDLRR</sequence>
<reference evidence="3 4" key="1">
    <citation type="submission" date="2019-02" db="EMBL/GenBank/DDBJ databases">
        <title>Opniocepnalus argus genome.</title>
        <authorList>
            <person name="Zhou C."/>
            <person name="Xiao S."/>
        </authorList>
    </citation>
    <scope>NUCLEOTIDE SEQUENCE [LARGE SCALE GENOMIC DNA]</scope>
    <source>
        <strain evidence="3">OARG1902GOOAL</strain>
        <tissue evidence="3">Muscle</tissue>
    </source>
</reference>
<dbReference type="PANTHER" id="PTHR22367:SF2">
    <property type="entry name" value="COILED-COIL DOMAIN-CONTAINING PROTEIN 14"/>
    <property type="match status" value="1"/>
</dbReference>
<dbReference type="Proteomes" id="UP000503349">
    <property type="component" value="Chromosome 23"/>
</dbReference>
<reference evidence="4" key="2">
    <citation type="submission" date="2019-02" db="EMBL/GenBank/DDBJ databases">
        <title>Opniocepnalus argus Var Kimnra genome.</title>
        <authorList>
            <person name="Zhou C."/>
            <person name="Xiao S."/>
        </authorList>
    </citation>
    <scope>NUCLEOTIDE SEQUENCE [LARGE SCALE GENOMIC DNA]</scope>
</reference>
<evidence type="ECO:0000256" key="1">
    <source>
        <dbReference type="SAM" id="Coils"/>
    </source>
</evidence>